<dbReference type="Proteomes" id="UP000596661">
    <property type="component" value="Chromosome 9"/>
</dbReference>
<feature type="transmembrane region" description="Helical" evidence="2">
    <location>
        <begin position="232"/>
        <end position="259"/>
    </location>
</feature>
<dbReference type="Pfam" id="PF11282">
    <property type="entry name" value="DUF3082"/>
    <property type="match status" value="1"/>
</dbReference>
<dbReference type="EMBL" id="UZAU01000718">
    <property type="status" value="NOT_ANNOTATED_CDS"/>
    <property type="molecule type" value="Genomic_DNA"/>
</dbReference>
<organism evidence="3 4">
    <name type="scientific">Cannabis sativa</name>
    <name type="common">Hemp</name>
    <name type="synonym">Marijuana</name>
    <dbReference type="NCBI Taxonomy" id="3483"/>
    <lineage>
        <taxon>Eukaryota</taxon>
        <taxon>Viridiplantae</taxon>
        <taxon>Streptophyta</taxon>
        <taxon>Embryophyta</taxon>
        <taxon>Tracheophyta</taxon>
        <taxon>Spermatophyta</taxon>
        <taxon>Magnoliopsida</taxon>
        <taxon>eudicotyledons</taxon>
        <taxon>Gunneridae</taxon>
        <taxon>Pentapetalae</taxon>
        <taxon>rosids</taxon>
        <taxon>fabids</taxon>
        <taxon>Rosales</taxon>
        <taxon>Cannabaceae</taxon>
        <taxon>Cannabis</taxon>
    </lineage>
</organism>
<evidence type="ECO:0000313" key="3">
    <source>
        <dbReference type="EnsemblPlants" id="cds.evm.model.09.111"/>
    </source>
</evidence>
<keyword evidence="2" id="KW-0472">Membrane</keyword>
<dbReference type="Gramene" id="evm.model.09.111">
    <property type="protein sequence ID" value="cds.evm.model.09.111"/>
    <property type="gene ID" value="evm.TU.09.111"/>
</dbReference>
<keyword evidence="2" id="KW-0812">Transmembrane</keyword>
<feature type="compositionally biased region" description="Polar residues" evidence="1">
    <location>
        <begin position="285"/>
        <end position="313"/>
    </location>
</feature>
<evidence type="ECO:0000313" key="4">
    <source>
        <dbReference type="Proteomes" id="UP000596661"/>
    </source>
</evidence>
<dbReference type="EnsemblPlants" id="evm.model.09.111">
    <property type="protein sequence ID" value="cds.evm.model.09.111"/>
    <property type="gene ID" value="evm.TU.09.111"/>
</dbReference>
<reference evidence="3" key="1">
    <citation type="submission" date="2018-11" db="EMBL/GenBank/DDBJ databases">
        <authorList>
            <person name="Grassa J C."/>
        </authorList>
    </citation>
    <scope>NUCLEOTIDE SEQUENCE [LARGE SCALE GENOMIC DNA]</scope>
</reference>
<reference evidence="3" key="2">
    <citation type="submission" date="2021-03" db="UniProtKB">
        <authorList>
            <consortium name="EnsemblPlants"/>
        </authorList>
    </citation>
    <scope>IDENTIFICATION</scope>
</reference>
<dbReference type="PANTHER" id="PTHR35733:SF1">
    <property type="entry name" value="OS02G0307800 PROTEIN"/>
    <property type="match status" value="1"/>
</dbReference>
<dbReference type="GO" id="GO:0009535">
    <property type="term" value="C:chloroplast thylakoid membrane"/>
    <property type="evidence" value="ECO:0007669"/>
    <property type="project" value="TreeGrafter"/>
</dbReference>
<sequence length="313" mass="34216">MRRRYQNGKNMRRSLSDLEIEEVQGFKDLGFTFDKLKNPSVVNIIPGLQEKNEEDNMGLENKVRRPYLSEAWLAQSYSPPPPPPPPSWAFRKSSGEDMKAHIKFWARAVASNLRFSPLPTNPLLSKSPPVFYSPVPLLSSSSARSAAEPAALKHLSDGVKKSVKEEALESLKAMRSASVTEAKSPPSPVQALLGGISAGVIALILYKFTTTIEAALNRQTLSDNFSVQQITITIRTIINGLCYLATFVFGINSVGLVLYAGQLAINSFMEEESRNNETENKGENRSSSLSSTAETPTNTGDSNEGSQTSDDSQ</sequence>
<dbReference type="AlphaFoldDB" id="A0A803QDE2"/>
<proteinExistence type="predicted"/>
<feature type="compositionally biased region" description="Basic and acidic residues" evidence="1">
    <location>
        <begin position="272"/>
        <end position="284"/>
    </location>
</feature>
<accession>A0A803QDE2</accession>
<dbReference type="InterPro" id="IPR021434">
    <property type="entry name" value="DUF3082"/>
</dbReference>
<keyword evidence="2" id="KW-1133">Transmembrane helix</keyword>
<dbReference type="PANTHER" id="PTHR35733">
    <property type="entry name" value="OS02G0307800 PROTEIN"/>
    <property type="match status" value="1"/>
</dbReference>
<feature type="region of interest" description="Disordered" evidence="1">
    <location>
        <begin position="272"/>
        <end position="313"/>
    </location>
</feature>
<evidence type="ECO:0000256" key="1">
    <source>
        <dbReference type="SAM" id="MobiDB-lite"/>
    </source>
</evidence>
<name>A0A803QDE2_CANSA</name>
<protein>
    <submittedName>
        <fullName evidence="3">Uncharacterized protein</fullName>
    </submittedName>
</protein>
<keyword evidence="4" id="KW-1185">Reference proteome</keyword>
<evidence type="ECO:0000256" key="2">
    <source>
        <dbReference type="SAM" id="Phobius"/>
    </source>
</evidence>